<dbReference type="EMBL" id="CP099959">
    <property type="protein sequence ID" value="XCC58657.1"/>
    <property type="molecule type" value="Genomic_DNA"/>
</dbReference>
<dbReference type="CDD" id="cd02808">
    <property type="entry name" value="GltS_FMN"/>
    <property type="match status" value="1"/>
</dbReference>
<keyword evidence="3" id="KW-0472">Membrane</keyword>
<dbReference type="InterPro" id="IPR024188">
    <property type="entry name" value="GltB"/>
</dbReference>
<dbReference type="PANTHER" id="PTHR43819:SF1">
    <property type="entry name" value="ARCHAEAL-TYPE GLUTAMATE SYNTHASE [NADPH]"/>
    <property type="match status" value="1"/>
</dbReference>
<proteinExistence type="inferred from homology"/>
<feature type="domain" description="Glutamate synthase" evidence="4">
    <location>
        <begin position="134"/>
        <end position="451"/>
    </location>
</feature>
<feature type="transmembrane region" description="Helical" evidence="3">
    <location>
        <begin position="6"/>
        <end position="23"/>
    </location>
</feature>
<evidence type="ECO:0000259" key="4">
    <source>
        <dbReference type="Pfam" id="PF01645"/>
    </source>
</evidence>
<reference evidence="5" key="1">
    <citation type="submission" date="2022-06" db="EMBL/GenBank/DDBJ databases">
        <title>New Polynucleobacter species.</title>
        <authorList>
            <person name="Hahn M.W."/>
        </authorList>
    </citation>
    <scope>NUCLEOTIDE SEQUENCE</scope>
    <source>
        <strain evidence="5">UK-FUSCHL-C3</strain>
    </source>
</reference>
<dbReference type="InterPro" id="IPR027283">
    <property type="entry name" value="YerD"/>
</dbReference>
<organism evidence="5">
    <name type="scientific">Polynucleobacter sp. UK-FUSCHL-C3</name>
    <dbReference type="NCBI Taxonomy" id="2955208"/>
    <lineage>
        <taxon>Bacteria</taxon>
        <taxon>Pseudomonadati</taxon>
        <taxon>Pseudomonadota</taxon>
        <taxon>Betaproteobacteria</taxon>
        <taxon>Burkholderiales</taxon>
        <taxon>Burkholderiaceae</taxon>
        <taxon>Polynucleobacter</taxon>
    </lineage>
</organism>
<name>A0AAU8A5E8_9BURK</name>
<dbReference type="Pfam" id="PF01645">
    <property type="entry name" value="Glu_synthase"/>
    <property type="match status" value="1"/>
</dbReference>
<evidence type="ECO:0000256" key="2">
    <source>
        <dbReference type="PIRNR" id="PIRNR006429"/>
    </source>
</evidence>
<keyword evidence="3" id="KW-1133">Transmembrane helix</keyword>
<evidence type="ECO:0000313" key="5">
    <source>
        <dbReference type="EMBL" id="XCC58657.1"/>
    </source>
</evidence>
<dbReference type="PANTHER" id="PTHR43819">
    <property type="entry name" value="ARCHAEAL-TYPE GLUTAMATE SYNTHASE [NADPH]"/>
    <property type="match status" value="1"/>
</dbReference>
<dbReference type="AlphaFoldDB" id="A0AAU8A5E8"/>
<keyword evidence="3" id="KW-0812">Transmembrane</keyword>
<protein>
    <submittedName>
        <fullName evidence="5">FMN-binding glutamate synthase family protein</fullName>
    </submittedName>
</protein>
<evidence type="ECO:0000256" key="3">
    <source>
        <dbReference type="SAM" id="Phobius"/>
    </source>
</evidence>
<evidence type="ECO:0000256" key="1">
    <source>
        <dbReference type="ARBA" id="ARBA00009716"/>
    </source>
</evidence>
<dbReference type="GO" id="GO:0015930">
    <property type="term" value="F:glutamate synthase activity"/>
    <property type="evidence" value="ECO:0007669"/>
    <property type="project" value="InterPro"/>
</dbReference>
<dbReference type="InterPro" id="IPR013785">
    <property type="entry name" value="Aldolase_TIM"/>
</dbReference>
<dbReference type="SUPFAM" id="SSF51395">
    <property type="entry name" value="FMN-linked oxidoreductases"/>
    <property type="match status" value="1"/>
</dbReference>
<dbReference type="PIRSF" id="PIRSF006429">
    <property type="entry name" value="GOGAT_lg_2"/>
    <property type="match status" value="1"/>
</dbReference>
<dbReference type="Gene3D" id="3.20.20.70">
    <property type="entry name" value="Aldolase class I"/>
    <property type="match status" value="1"/>
</dbReference>
<dbReference type="GO" id="GO:0006537">
    <property type="term" value="P:glutamate biosynthetic process"/>
    <property type="evidence" value="ECO:0007669"/>
    <property type="project" value="InterPro"/>
</dbReference>
<dbReference type="RefSeq" id="WP_353439930.1">
    <property type="nucleotide sequence ID" value="NZ_CP099959.1"/>
</dbReference>
<accession>A0AAU8A5E8</accession>
<dbReference type="PIRSF" id="PIRSF500060">
    <property type="entry name" value="UCP500060"/>
    <property type="match status" value="1"/>
</dbReference>
<dbReference type="InterPro" id="IPR002932">
    <property type="entry name" value="Glu_synthdom"/>
</dbReference>
<comment type="similarity">
    <text evidence="1 2">Belongs to the glutamate synthase family.</text>
</comment>
<gene>
    <name evidence="5" type="ORF">NKE59_07100</name>
</gene>
<sequence>MGPGGLHVWLLFALFLFFSWIGFRDLMQNQHAVLHNYPLTGHLRFLFEFIRPEIRQYFLESDNEEIPFSRAQRALVYQRAKGASDKRPFGTLTNMYQPNVEVLLQKGNPTSAPDLNSLRVSVGGSRCTQPYAISLFNISAMSFGALSANAIMALNRGAQKGGFAHDTGEGSVSSYHRKYGGDLIWEIGSGYFGCRTQDGRFDPERFKTVALEPQIKMIEIKLSQGAKPGHGGVLPASKVTPEIALTRGVPLGEDCVSPASHSAFKSPIELCLFIQELRNLSNGKPVGFKLCIGNIADWFAIVKAMLESKIYPDFIVVDGSEGGTGAAPVEFVDNMGIPMRDGLRLVHSSLVGVGLRDQIRIGVAGKIVSAFDIMRALVIGADWCNSARGFMFAIGCIQSRSCHTDHCPTGVATQDRLRQGALNPLDKSERVYRFHHETLLAFADMCAAAGIKTHQEISEDLILRRNQQGKLQGLVDQLIKIPPGSLLSDQAEHILDEQMLGLGKQWHEAQPNVW</sequence>